<accession>A0ABU7WNQ0</accession>
<reference evidence="1 2" key="1">
    <citation type="submission" date="2023-08" db="EMBL/GenBank/DDBJ databases">
        <authorList>
            <person name="Sharma P."/>
            <person name="Verma V."/>
            <person name="Mohan M.K."/>
            <person name="Dubey A.K."/>
        </authorList>
    </citation>
    <scope>NUCLEOTIDE SEQUENCE [LARGE SCALE GENOMIC DNA]</scope>
    <source>
        <strain evidence="1 2">ADP4</strain>
    </source>
</reference>
<dbReference type="EMBL" id="JAVFKM010000003">
    <property type="protein sequence ID" value="MEF3113057.1"/>
    <property type="molecule type" value="Genomic_DNA"/>
</dbReference>
<keyword evidence="2" id="KW-1185">Reference proteome</keyword>
<gene>
    <name evidence="1" type="ORF">RB636_07555</name>
</gene>
<sequence>MNETDTTHDRLVWRLMGWDADERLADVTELSREEILRIRDLFDRRIPAGTDEWLAFADYEVTSDLRPHMLAAVPRLKFEPELDYFVGGAVRSH</sequence>
<dbReference type="RefSeq" id="WP_331785820.1">
    <property type="nucleotide sequence ID" value="NZ_JAVFKM010000003.1"/>
</dbReference>
<proteinExistence type="predicted"/>
<evidence type="ECO:0000313" key="2">
    <source>
        <dbReference type="Proteomes" id="UP001348265"/>
    </source>
</evidence>
<dbReference type="Proteomes" id="UP001348265">
    <property type="component" value="Unassembled WGS sequence"/>
</dbReference>
<comment type="caution">
    <text evidence="1">The sequence shown here is derived from an EMBL/GenBank/DDBJ whole genome shotgun (WGS) entry which is preliminary data.</text>
</comment>
<protein>
    <submittedName>
        <fullName evidence="1">Uncharacterized protein</fullName>
    </submittedName>
</protein>
<organism evidence="1 2">
    <name type="scientific">Streptomyces chrestomyceticus</name>
    <dbReference type="NCBI Taxonomy" id="68185"/>
    <lineage>
        <taxon>Bacteria</taxon>
        <taxon>Bacillati</taxon>
        <taxon>Actinomycetota</taxon>
        <taxon>Actinomycetes</taxon>
        <taxon>Kitasatosporales</taxon>
        <taxon>Streptomycetaceae</taxon>
        <taxon>Streptomyces</taxon>
    </lineage>
</organism>
<name>A0ABU7WNQ0_9ACTN</name>
<evidence type="ECO:0000313" key="1">
    <source>
        <dbReference type="EMBL" id="MEF3113057.1"/>
    </source>
</evidence>